<protein>
    <recommendedName>
        <fullName evidence="3">Dymeclin</fullName>
    </recommendedName>
</protein>
<comment type="caution">
    <text evidence="1">The sequence shown here is derived from an EMBL/GenBank/DDBJ whole genome shotgun (WGS) entry which is preliminary data.</text>
</comment>
<dbReference type="GO" id="GO:0000138">
    <property type="term" value="C:Golgi trans cisterna"/>
    <property type="evidence" value="ECO:0007669"/>
    <property type="project" value="TreeGrafter"/>
</dbReference>
<feature type="non-terminal residue" evidence="1">
    <location>
        <position position="141"/>
    </location>
</feature>
<dbReference type="PANTHER" id="PTHR21575:SF12">
    <property type="entry name" value="PROTEIN HID1"/>
    <property type="match status" value="1"/>
</dbReference>
<dbReference type="GO" id="GO:0016020">
    <property type="term" value="C:membrane"/>
    <property type="evidence" value="ECO:0007669"/>
    <property type="project" value="TreeGrafter"/>
</dbReference>
<dbReference type="Pfam" id="PF09742">
    <property type="entry name" value="Dymeclin"/>
    <property type="match status" value="1"/>
</dbReference>
<feature type="non-terminal residue" evidence="1">
    <location>
        <position position="1"/>
    </location>
</feature>
<proteinExistence type="predicted"/>
<evidence type="ECO:0000313" key="1">
    <source>
        <dbReference type="EMBL" id="CAE8644515.1"/>
    </source>
</evidence>
<dbReference type="EMBL" id="CAJNNW010002639">
    <property type="protein sequence ID" value="CAE8644515.1"/>
    <property type="molecule type" value="Genomic_DNA"/>
</dbReference>
<name>A0A813I0Z6_POLGL</name>
<accession>A0A813I0Z6</accession>
<evidence type="ECO:0008006" key="3">
    <source>
        <dbReference type="Google" id="ProtNLM"/>
    </source>
</evidence>
<dbReference type="PANTHER" id="PTHR21575">
    <property type="entry name" value="PROTEIN HID1"/>
    <property type="match status" value="1"/>
</dbReference>
<organism evidence="1 2">
    <name type="scientific">Polarella glacialis</name>
    <name type="common">Dinoflagellate</name>
    <dbReference type="NCBI Taxonomy" id="89957"/>
    <lineage>
        <taxon>Eukaryota</taxon>
        <taxon>Sar</taxon>
        <taxon>Alveolata</taxon>
        <taxon>Dinophyceae</taxon>
        <taxon>Suessiales</taxon>
        <taxon>Suessiaceae</taxon>
        <taxon>Polarella</taxon>
    </lineage>
</organism>
<reference evidence="1" key="1">
    <citation type="submission" date="2021-02" db="EMBL/GenBank/DDBJ databases">
        <authorList>
            <person name="Dougan E. K."/>
            <person name="Rhodes N."/>
            <person name="Thang M."/>
            <person name="Chan C."/>
        </authorList>
    </citation>
    <scope>NUCLEOTIDE SEQUENCE</scope>
</reference>
<dbReference type="GO" id="GO:0005797">
    <property type="term" value="C:Golgi medial cisterna"/>
    <property type="evidence" value="ECO:0007669"/>
    <property type="project" value="TreeGrafter"/>
</dbReference>
<sequence>NHADALALSLYKVISDSMMRPQNDALVEMLLTAICNVSPYIKCFALESCLKLLSLLERLTRPVYLLRSPFTHHGVVFLIEMLNNLVQYQYEGNSMMVYAILRQSEVFQRLADINLGSVDGRASAAKDAEDAAAWTPTEAWL</sequence>
<dbReference type="InterPro" id="IPR026705">
    <property type="entry name" value="Hid-1/Ecm30"/>
</dbReference>
<dbReference type="AlphaFoldDB" id="A0A813I0Z6"/>
<dbReference type="Proteomes" id="UP000626109">
    <property type="component" value="Unassembled WGS sequence"/>
</dbReference>
<evidence type="ECO:0000313" key="2">
    <source>
        <dbReference type="Proteomes" id="UP000626109"/>
    </source>
</evidence>
<gene>
    <name evidence="1" type="ORF">PGLA2088_LOCUS3124</name>
</gene>